<protein>
    <submittedName>
        <fullName evidence="4">Far-red impaired responsive (FAR1) family protein</fullName>
    </submittedName>
</protein>
<feature type="coiled-coil region" evidence="1">
    <location>
        <begin position="149"/>
        <end position="211"/>
    </location>
</feature>
<feature type="region of interest" description="Disordered" evidence="2">
    <location>
        <begin position="1"/>
        <end position="34"/>
    </location>
</feature>
<dbReference type="PANTHER" id="PTHR46328">
    <property type="entry name" value="FAR-RED IMPAIRED RESPONSIVE (FAR1) FAMILY PROTEIN-RELATED"/>
    <property type="match status" value="1"/>
</dbReference>
<dbReference type="Proteomes" id="UP000325081">
    <property type="component" value="Unassembled WGS sequence"/>
</dbReference>
<dbReference type="Pfam" id="PF03101">
    <property type="entry name" value="FAR1"/>
    <property type="match status" value="1"/>
</dbReference>
<sequence>MVDLNVGESERDESNSGDSWDSEENETHEDNINISEILEPHLGMEFDSEDNARRFYYDYARRIGFVVRIMQSRRSEIDGKTLARRLGCNKQGFSTSIKGKIGPEKKPRPSGREGCKANVLFKLEKSGKWVVTRLVKEHNHPLVVNGNELSNMRDKDNKIQELVRELQHQEELCAAYREKLVDLLAHIETRADHLSEKVLAVIENVKKAEAEALNEALKLPAATPA</sequence>
<dbReference type="InterPro" id="IPR004330">
    <property type="entry name" value="FAR1_DNA_bnd_dom"/>
</dbReference>
<evidence type="ECO:0000313" key="5">
    <source>
        <dbReference type="Proteomes" id="UP000325081"/>
    </source>
</evidence>
<name>A0A5A7RDV3_STRAF</name>
<proteinExistence type="predicted"/>
<evidence type="ECO:0000256" key="1">
    <source>
        <dbReference type="SAM" id="Coils"/>
    </source>
</evidence>
<organism evidence="4 5">
    <name type="scientific">Striga asiatica</name>
    <name type="common">Asiatic witchweed</name>
    <name type="synonym">Buchnera asiatica</name>
    <dbReference type="NCBI Taxonomy" id="4170"/>
    <lineage>
        <taxon>Eukaryota</taxon>
        <taxon>Viridiplantae</taxon>
        <taxon>Streptophyta</taxon>
        <taxon>Embryophyta</taxon>
        <taxon>Tracheophyta</taxon>
        <taxon>Spermatophyta</taxon>
        <taxon>Magnoliopsida</taxon>
        <taxon>eudicotyledons</taxon>
        <taxon>Gunneridae</taxon>
        <taxon>Pentapetalae</taxon>
        <taxon>asterids</taxon>
        <taxon>lamiids</taxon>
        <taxon>Lamiales</taxon>
        <taxon>Orobanchaceae</taxon>
        <taxon>Buchnereae</taxon>
        <taxon>Striga</taxon>
    </lineage>
</organism>
<reference evidence="5" key="1">
    <citation type="journal article" date="2019" name="Curr. Biol.">
        <title>Genome Sequence of Striga asiatica Provides Insight into the Evolution of Plant Parasitism.</title>
        <authorList>
            <person name="Yoshida S."/>
            <person name="Kim S."/>
            <person name="Wafula E.K."/>
            <person name="Tanskanen J."/>
            <person name="Kim Y.M."/>
            <person name="Honaas L."/>
            <person name="Yang Z."/>
            <person name="Spallek T."/>
            <person name="Conn C.E."/>
            <person name="Ichihashi Y."/>
            <person name="Cheong K."/>
            <person name="Cui S."/>
            <person name="Der J.P."/>
            <person name="Gundlach H."/>
            <person name="Jiao Y."/>
            <person name="Hori C."/>
            <person name="Ishida J.K."/>
            <person name="Kasahara H."/>
            <person name="Kiba T."/>
            <person name="Kim M.S."/>
            <person name="Koo N."/>
            <person name="Laohavisit A."/>
            <person name="Lee Y.H."/>
            <person name="Lumba S."/>
            <person name="McCourt P."/>
            <person name="Mortimer J.C."/>
            <person name="Mutuku J.M."/>
            <person name="Nomura T."/>
            <person name="Sasaki-Sekimoto Y."/>
            <person name="Seto Y."/>
            <person name="Wang Y."/>
            <person name="Wakatake T."/>
            <person name="Sakakibara H."/>
            <person name="Demura T."/>
            <person name="Yamaguchi S."/>
            <person name="Yoneyama K."/>
            <person name="Manabe R.I."/>
            <person name="Nelson D.C."/>
            <person name="Schulman A.H."/>
            <person name="Timko M.P."/>
            <person name="dePamphilis C.W."/>
            <person name="Choi D."/>
            <person name="Shirasu K."/>
        </authorList>
    </citation>
    <scope>NUCLEOTIDE SEQUENCE [LARGE SCALE GENOMIC DNA]</scope>
    <source>
        <strain evidence="5">cv. UVA1</strain>
    </source>
</reference>
<gene>
    <name evidence="4" type="ORF">STAS_32191</name>
</gene>
<keyword evidence="5" id="KW-1185">Reference proteome</keyword>
<evidence type="ECO:0000256" key="2">
    <source>
        <dbReference type="SAM" id="MobiDB-lite"/>
    </source>
</evidence>
<keyword evidence="1" id="KW-0175">Coiled coil</keyword>
<dbReference type="AlphaFoldDB" id="A0A5A7RDV3"/>
<comment type="caution">
    <text evidence="4">The sequence shown here is derived from an EMBL/GenBank/DDBJ whole genome shotgun (WGS) entry which is preliminary data.</text>
</comment>
<dbReference type="OrthoDB" id="1886686at2759"/>
<evidence type="ECO:0000259" key="3">
    <source>
        <dbReference type="Pfam" id="PF03101"/>
    </source>
</evidence>
<evidence type="ECO:0000313" key="4">
    <source>
        <dbReference type="EMBL" id="GER54581.1"/>
    </source>
</evidence>
<accession>A0A5A7RDV3</accession>
<dbReference type="EMBL" id="BKCP01011292">
    <property type="protein sequence ID" value="GER54581.1"/>
    <property type="molecule type" value="Genomic_DNA"/>
</dbReference>
<dbReference type="PANTHER" id="PTHR46328:SF7">
    <property type="entry name" value="FAR-RED IMPAIRED RESPONSIVE (FAR1) FAMILY PROTEIN"/>
    <property type="match status" value="1"/>
</dbReference>
<feature type="domain" description="FAR1" evidence="3">
    <location>
        <begin position="54"/>
        <end position="143"/>
    </location>
</feature>